<reference evidence="8 9" key="1">
    <citation type="submission" date="2021-03" db="EMBL/GenBank/DDBJ databases">
        <title>Genomic Encyclopedia of Type Strains, Phase IV (KMG-IV): sequencing the most valuable type-strain genomes for metagenomic binning, comparative biology and taxonomic classification.</title>
        <authorList>
            <person name="Goeker M."/>
        </authorList>
    </citation>
    <scope>NUCLEOTIDE SEQUENCE [LARGE SCALE GENOMIC DNA]</scope>
    <source>
        <strain evidence="8 9">DSM 6139</strain>
    </source>
</reference>
<keyword evidence="1" id="KW-0004">4Fe-4S</keyword>
<dbReference type="Pfam" id="PF02906">
    <property type="entry name" value="Fe_hyd_lg_C"/>
    <property type="match status" value="1"/>
</dbReference>
<feature type="domain" description="4Fe-4S ferredoxin-type" evidence="6">
    <location>
        <begin position="187"/>
        <end position="216"/>
    </location>
</feature>
<feature type="domain" description="4Fe-4S ferredoxin-type" evidence="6">
    <location>
        <begin position="144"/>
        <end position="174"/>
    </location>
</feature>
<dbReference type="SUPFAM" id="SSF53920">
    <property type="entry name" value="Fe-only hydrogenase"/>
    <property type="match status" value="1"/>
</dbReference>
<protein>
    <submittedName>
        <fullName evidence="8">NADH-quinone oxidoreductase subunit G</fullName>
    </submittedName>
</protein>
<feature type="domain" description="4Fe-4S His(Cys)3-ligated-type" evidence="7">
    <location>
        <begin position="85"/>
        <end position="124"/>
    </location>
</feature>
<dbReference type="SMART" id="SM00902">
    <property type="entry name" value="Fe_hyd_SSU"/>
    <property type="match status" value="1"/>
</dbReference>
<dbReference type="InterPro" id="IPR019574">
    <property type="entry name" value="NADH_UbQ_OxRdtase_Gsu_4Fe4S-bd"/>
</dbReference>
<dbReference type="CDD" id="cd00207">
    <property type="entry name" value="fer2"/>
    <property type="match status" value="1"/>
</dbReference>
<evidence type="ECO:0000256" key="3">
    <source>
        <dbReference type="ARBA" id="ARBA00023004"/>
    </source>
</evidence>
<gene>
    <name evidence="8" type="ORF">J2Z34_001310</name>
</gene>
<comment type="caution">
    <text evidence="8">The sequence shown here is derived from an EMBL/GenBank/DDBJ whole genome shotgun (WGS) entry which is preliminary data.</text>
</comment>
<dbReference type="InterPro" id="IPR017896">
    <property type="entry name" value="4Fe4S_Fe-S-bd"/>
</dbReference>
<dbReference type="InterPro" id="IPR009016">
    <property type="entry name" value="Fe_hydrogenase"/>
</dbReference>
<organism evidence="8 9">
    <name type="scientific">Youngiibacter multivorans</name>
    <dbReference type="NCBI Taxonomy" id="937251"/>
    <lineage>
        <taxon>Bacteria</taxon>
        <taxon>Bacillati</taxon>
        <taxon>Bacillota</taxon>
        <taxon>Clostridia</taxon>
        <taxon>Eubacteriales</taxon>
        <taxon>Clostridiaceae</taxon>
        <taxon>Youngiibacter</taxon>
    </lineage>
</organism>
<name>A0ABS4G3A6_9CLOT</name>
<dbReference type="Gene3D" id="3.40.950.10">
    <property type="entry name" value="Fe-only Hydrogenase (Larger Subunit), Chain L, domain 3"/>
    <property type="match status" value="1"/>
</dbReference>
<dbReference type="InterPro" id="IPR017900">
    <property type="entry name" value="4Fe4S_Fe_S_CS"/>
</dbReference>
<dbReference type="Pfam" id="PF02256">
    <property type="entry name" value="Fe_hyd_SSU"/>
    <property type="match status" value="1"/>
</dbReference>
<dbReference type="InterPro" id="IPR036010">
    <property type="entry name" value="2Fe-2S_ferredoxin-like_sf"/>
</dbReference>
<dbReference type="SUPFAM" id="SSF54292">
    <property type="entry name" value="2Fe-2S ferredoxin-like"/>
    <property type="match status" value="1"/>
</dbReference>
<keyword evidence="4" id="KW-0411">Iron-sulfur</keyword>
<dbReference type="Pfam" id="PF13510">
    <property type="entry name" value="Fer2_4"/>
    <property type="match status" value="1"/>
</dbReference>
<evidence type="ECO:0000259" key="7">
    <source>
        <dbReference type="PROSITE" id="PS51839"/>
    </source>
</evidence>
<evidence type="ECO:0000313" key="9">
    <source>
        <dbReference type="Proteomes" id="UP001519271"/>
    </source>
</evidence>
<dbReference type="Pfam" id="PF12838">
    <property type="entry name" value="Fer4_7"/>
    <property type="match status" value="1"/>
</dbReference>
<dbReference type="InterPro" id="IPR013352">
    <property type="entry name" value="Fe_hydrogenase_subset"/>
</dbReference>
<sequence>MDMVHVKINNKEVMVPKGATILQAAKELNINIPTLCHLDLHNIKMVNKGASCRVCVVEVEGRRNLAPACSTPVFEGMVIKTDSMRAIKSRRTMVELLISDHPKDCLVCLKNQDCELQKLAADLGVRNIRYSGEMSTYPVDAASKAIYRDLSKCVLCRRCETMCNDVQTVYALSGVGRGFDTVVGPAFNAPMHKTVCTFCGQCVAVCPTGALVEVDNVPKVWDLLENKKKTVVVQVAPAVRVALGELFGLAPGTIVTGKMVSALRTLGFDFVFDTDFAADLTIMEEAHELIERVTEGTNLPILTSCCPAWVKFFEHQFPDLLNIPSTCKSPHEMFGAITKTYLANKLGLKREDMVVVSVMPCVAKKYEAARPELESKGLQDVDVVITTRELGRMIKEAGIDFLSLHDEDYDDPLGRSTGAAVIFGATGGVIEAALRTAAEVITGKPLENVEFIEVRGMQGLREAKVEIGDLGLNIAVAHGLGNARKLLESIRKGESKYHAIEIMACPGGCVGGGGQPYHHGDLEIIKKRTRGIYEIDRSMEIRKSHENPAIKEIYENFLGEPGSHLAHELLHTTYFERSK</sequence>
<dbReference type="InterPro" id="IPR050340">
    <property type="entry name" value="Cytosolic_Fe-S_CAF"/>
</dbReference>
<dbReference type="InterPro" id="IPR003149">
    <property type="entry name" value="Fe_hydrogenase_ssu"/>
</dbReference>
<dbReference type="Proteomes" id="UP001519271">
    <property type="component" value="Unassembled WGS sequence"/>
</dbReference>
<dbReference type="InterPro" id="IPR004108">
    <property type="entry name" value="Fe_hydrogenase_lsu_C"/>
</dbReference>
<dbReference type="PROSITE" id="PS51839">
    <property type="entry name" value="4FE4S_HC3"/>
    <property type="match status" value="1"/>
</dbReference>
<dbReference type="PROSITE" id="PS51085">
    <property type="entry name" value="2FE2S_FER_2"/>
    <property type="match status" value="1"/>
</dbReference>
<dbReference type="PROSITE" id="PS51379">
    <property type="entry name" value="4FE4S_FER_2"/>
    <property type="match status" value="2"/>
</dbReference>
<dbReference type="InterPro" id="IPR049830">
    <property type="entry name" value="HndD"/>
</dbReference>
<dbReference type="RefSeq" id="WP_209459052.1">
    <property type="nucleotide sequence ID" value="NZ_JAGGKC010000008.1"/>
</dbReference>
<dbReference type="EMBL" id="JAGGKC010000008">
    <property type="protein sequence ID" value="MBP1918830.1"/>
    <property type="molecule type" value="Genomic_DNA"/>
</dbReference>
<evidence type="ECO:0000313" key="8">
    <source>
        <dbReference type="EMBL" id="MBP1918830.1"/>
    </source>
</evidence>
<dbReference type="Gene3D" id="3.30.70.20">
    <property type="match status" value="1"/>
</dbReference>
<evidence type="ECO:0000259" key="5">
    <source>
        <dbReference type="PROSITE" id="PS51085"/>
    </source>
</evidence>
<evidence type="ECO:0000256" key="2">
    <source>
        <dbReference type="ARBA" id="ARBA00022723"/>
    </source>
</evidence>
<evidence type="ECO:0000256" key="4">
    <source>
        <dbReference type="ARBA" id="ARBA00023014"/>
    </source>
</evidence>
<dbReference type="SMART" id="SM00929">
    <property type="entry name" value="NADH-G_4Fe-4S_3"/>
    <property type="match status" value="1"/>
</dbReference>
<keyword evidence="2" id="KW-0479">Metal-binding</keyword>
<accession>A0ABS4G3A6</accession>
<dbReference type="NCBIfam" id="TIGR02512">
    <property type="entry name" value="FeFe_hydrog_A"/>
    <property type="match status" value="1"/>
</dbReference>
<evidence type="ECO:0000259" key="6">
    <source>
        <dbReference type="PROSITE" id="PS51379"/>
    </source>
</evidence>
<dbReference type="Pfam" id="PF10588">
    <property type="entry name" value="NADH-G_4Fe-4S_3"/>
    <property type="match status" value="1"/>
</dbReference>
<keyword evidence="3" id="KW-0408">Iron</keyword>
<dbReference type="InterPro" id="IPR036991">
    <property type="entry name" value="Fe_hydrogenase_ssu_sf"/>
</dbReference>
<proteinExistence type="predicted"/>
<evidence type="ECO:0000256" key="1">
    <source>
        <dbReference type="ARBA" id="ARBA00022485"/>
    </source>
</evidence>
<dbReference type="Gene3D" id="3.40.50.1780">
    <property type="match status" value="1"/>
</dbReference>
<dbReference type="InterPro" id="IPR001041">
    <property type="entry name" value="2Fe-2S_ferredoxin-type"/>
</dbReference>
<dbReference type="SUPFAM" id="SSF54862">
    <property type="entry name" value="4Fe-4S ferredoxins"/>
    <property type="match status" value="1"/>
</dbReference>
<keyword evidence="9" id="KW-1185">Reference proteome</keyword>
<dbReference type="Gene3D" id="4.10.260.20">
    <property type="entry name" value="Iron hydrogenase, small subunit"/>
    <property type="match status" value="1"/>
</dbReference>
<dbReference type="Gene3D" id="3.10.20.740">
    <property type="match status" value="1"/>
</dbReference>
<dbReference type="PROSITE" id="PS00198">
    <property type="entry name" value="4FE4S_FER_1"/>
    <property type="match status" value="1"/>
</dbReference>
<feature type="domain" description="2Fe-2S ferredoxin-type" evidence="5">
    <location>
        <begin position="2"/>
        <end position="85"/>
    </location>
</feature>
<dbReference type="NCBIfam" id="NF040763">
    <property type="entry name" value="FeFe_hydrog_A6"/>
    <property type="match status" value="1"/>
</dbReference>
<dbReference type="PANTHER" id="PTHR11615">
    <property type="entry name" value="NITRATE, FORMATE, IRON DEHYDROGENASE"/>
    <property type="match status" value="1"/>
</dbReference>